<feature type="chain" id="PRO_5022894040" evidence="1">
    <location>
        <begin position="16"/>
        <end position="95"/>
    </location>
</feature>
<dbReference type="InterPro" id="IPR044588">
    <property type="entry name" value="EREX-like"/>
</dbReference>
<dbReference type="AlphaFoldDB" id="A0A5B6WE69"/>
<reference evidence="3" key="1">
    <citation type="journal article" date="2019" name="Plant Biotechnol. J.">
        <title>Genome sequencing of the Australian wild diploid species Gossypium australe highlights disease resistance and delayed gland morphogenesis.</title>
        <authorList>
            <person name="Cai Y."/>
            <person name="Cai X."/>
            <person name="Wang Q."/>
            <person name="Wang P."/>
            <person name="Zhang Y."/>
            <person name="Cai C."/>
            <person name="Xu Y."/>
            <person name="Wang K."/>
            <person name="Zhou Z."/>
            <person name="Wang C."/>
            <person name="Geng S."/>
            <person name="Li B."/>
            <person name="Dong Q."/>
            <person name="Hou Y."/>
            <person name="Wang H."/>
            <person name="Ai P."/>
            <person name="Liu Z."/>
            <person name="Yi F."/>
            <person name="Sun M."/>
            <person name="An G."/>
            <person name="Cheng J."/>
            <person name="Zhang Y."/>
            <person name="Shi Q."/>
            <person name="Xie Y."/>
            <person name="Shi X."/>
            <person name="Chang Y."/>
            <person name="Huang F."/>
            <person name="Chen Y."/>
            <person name="Hong S."/>
            <person name="Mi L."/>
            <person name="Sun Q."/>
            <person name="Zhang L."/>
            <person name="Zhou B."/>
            <person name="Peng R."/>
            <person name="Zhang X."/>
            <person name="Liu F."/>
        </authorList>
    </citation>
    <scope>NUCLEOTIDE SEQUENCE [LARGE SCALE GENOMIC DNA]</scope>
    <source>
        <strain evidence="3">cv. PA1801</strain>
    </source>
</reference>
<dbReference type="Proteomes" id="UP000325315">
    <property type="component" value="Unassembled WGS sequence"/>
</dbReference>
<dbReference type="EMBL" id="SMMG02000003">
    <property type="protein sequence ID" value="KAA3479448.1"/>
    <property type="molecule type" value="Genomic_DNA"/>
</dbReference>
<proteinExistence type="predicted"/>
<keyword evidence="3" id="KW-1185">Reference proteome</keyword>
<keyword evidence="1" id="KW-0732">Signal</keyword>
<dbReference type="GO" id="GO:0015031">
    <property type="term" value="P:protein transport"/>
    <property type="evidence" value="ECO:0007669"/>
    <property type="project" value="InterPro"/>
</dbReference>
<organism evidence="2 3">
    <name type="scientific">Gossypium australe</name>
    <dbReference type="NCBI Taxonomy" id="47621"/>
    <lineage>
        <taxon>Eukaryota</taxon>
        <taxon>Viridiplantae</taxon>
        <taxon>Streptophyta</taxon>
        <taxon>Embryophyta</taxon>
        <taxon>Tracheophyta</taxon>
        <taxon>Spermatophyta</taxon>
        <taxon>Magnoliopsida</taxon>
        <taxon>eudicotyledons</taxon>
        <taxon>Gunneridae</taxon>
        <taxon>Pentapetalae</taxon>
        <taxon>rosids</taxon>
        <taxon>malvids</taxon>
        <taxon>Malvales</taxon>
        <taxon>Malvaceae</taxon>
        <taxon>Malvoideae</taxon>
        <taxon>Gossypium</taxon>
    </lineage>
</organism>
<comment type="caution">
    <text evidence="2">The sequence shown here is derived from an EMBL/GenBank/DDBJ whole genome shotgun (WGS) entry which is preliminary data.</text>
</comment>
<dbReference type="PANTHER" id="PTHR46856">
    <property type="entry name" value="PX DOMAIN-CONTAINING PROTEIN EREL1-RELATED"/>
    <property type="match status" value="1"/>
</dbReference>
<sequence length="95" mass="11110">MVFILLLVMPEMSLAYLDITGIITFSKWLRRCSLEDWMEKLLSDIDISRSVSVATFLELEAAARSCRCYLDAPCKWMNMSLRLYLQPVFVVRIRL</sequence>
<dbReference type="OrthoDB" id="76516at2759"/>
<feature type="signal peptide" evidence="1">
    <location>
        <begin position="1"/>
        <end position="15"/>
    </location>
</feature>
<name>A0A5B6WE69_9ROSI</name>
<protein>
    <submittedName>
        <fullName evidence="2">Golgin subfamily A member 4-like</fullName>
    </submittedName>
</protein>
<evidence type="ECO:0000313" key="2">
    <source>
        <dbReference type="EMBL" id="KAA3479448.1"/>
    </source>
</evidence>
<accession>A0A5B6WE69</accession>
<dbReference type="PANTHER" id="PTHR46856:SF3">
    <property type="entry name" value="PX DOMAIN-CONTAINING PROTEIN EREX"/>
    <property type="match status" value="1"/>
</dbReference>
<evidence type="ECO:0000313" key="3">
    <source>
        <dbReference type="Proteomes" id="UP000325315"/>
    </source>
</evidence>
<gene>
    <name evidence="2" type="ORF">EPI10_019956</name>
</gene>
<evidence type="ECO:0000256" key="1">
    <source>
        <dbReference type="SAM" id="SignalP"/>
    </source>
</evidence>